<evidence type="ECO:0000313" key="2">
    <source>
        <dbReference type="WBParaSite" id="nRc.2.0.1.t11714-RA"/>
    </source>
</evidence>
<reference evidence="2" key="1">
    <citation type="submission" date="2022-11" db="UniProtKB">
        <authorList>
            <consortium name="WormBaseParasite"/>
        </authorList>
    </citation>
    <scope>IDENTIFICATION</scope>
</reference>
<evidence type="ECO:0000313" key="1">
    <source>
        <dbReference type="Proteomes" id="UP000887565"/>
    </source>
</evidence>
<dbReference type="Proteomes" id="UP000887565">
    <property type="component" value="Unplaced"/>
</dbReference>
<proteinExistence type="predicted"/>
<sequence length="120" mass="12971">MLIPSQGASSGIGAATAEYFASLKCSLILVARNVEKMESIHKRCVQAGLPESRILISITDVTDDNALKIMVEQAVKKFGKLDILNPVESYYCVSKAAVDQLTKCLALELAPFGIRVNSIK</sequence>
<dbReference type="PANTHER" id="PTHR43975:SF2">
    <property type="entry name" value="EG:BACR7A4.14 PROTEIN-RELATED"/>
    <property type="match status" value="1"/>
</dbReference>
<name>A0A915IC06_ROMCU</name>
<organism evidence="1 2">
    <name type="scientific">Romanomermis culicivorax</name>
    <name type="common">Nematode worm</name>
    <dbReference type="NCBI Taxonomy" id="13658"/>
    <lineage>
        <taxon>Eukaryota</taxon>
        <taxon>Metazoa</taxon>
        <taxon>Ecdysozoa</taxon>
        <taxon>Nematoda</taxon>
        <taxon>Enoplea</taxon>
        <taxon>Dorylaimia</taxon>
        <taxon>Mermithida</taxon>
        <taxon>Mermithoidea</taxon>
        <taxon>Mermithidae</taxon>
        <taxon>Romanomermis</taxon>
    </lineage>
</organism>
<protein>
    <submittedName>
        <fullName evidence="2">Uncharacterized protein</fullName>
    </submittedName>
</protein>
<dbReference type="Pfam" id="PF13561">
    <property type="entry name" value="adh_short_C2"/>
    <property type="match status" value="1"/>
</dbReference>
<dbReference type="SUPFAM" id="SSF51735">
    <property type="entry name" value="NAD(P)-binding Rossmann-fold domains"/>
    <property type="match status" value="1"/>
</dbReference>
<dbReference type="AlphaFoldDB" id="A0A915IC06"/>
<accession>A0A915IC06</accession>
<dbReference type="WBParaSite" id="nRc.2.0.1.t11714-RA">
    <property type="protein sequence ID" value="nRc.2.0.1.t11714-RA"/>
    <property type="gene ID" value="nRc.2.0.1.g11714"/>
</dbReference>
<dbReference type="PANTHER" id="PTHR43975">
    <property type="entry name" value="ZGC:101858"/>
    <property type="match status" value="1"/>
</dbReference>
<dbReference type="InterPro" id="IPR002347">
    <property type="entry name" value="SDR_fam"/>
</dbReference>
<dbReference type="Pfam" id="PF00106">
    <property type="entry name" value="adh_short"/>
    <property type="match status" value="1"/>
</dbReference>
<dbReference type="PRINTS" id="PR00081">
    <property type="entry name" value="GDHRDH"/>
</dbReference>
<dbReference type="Gene3D" id="3.40.50.720">
    <property type="entry name" value="NAD(P)-binding Rossmann-like Domain"/>
    <property type="match status" value="2"/>
</dbReference>
<dbReference type="InterPro" id="IPR036291">
    <property type="entry name" value="NAD(P)-bd_dom_sf"/>
</dbReference>
<keyword evidence="1" id="KW-1185">Reference proteome</keyword>